<accession>A0A9N9L387</accession>
<proteinExistence type="predicted"/>
<gene>
    <name evidence="2" type="ORF">HYFRA_00011151</name>
</gene>
<name>A0A9N9L387_9HELO</name>
<dbReference type="InterPro" id="IPR038883">
    <property type="entry name" value="AN11006-like"/>
</dbReference>
<dbReference type="AlphaFoldDB" id="A0A9N9L387"/>
<dbReference type="Proteomes" id="UP000696280">
    <property type="component" value="Unassembled WGS sequence"/>
</dbReference>
<dbReference type="EMBL" id="CAJVRL010000073">
    <property type="protein sequence ID" value="CAG8956762.1"/>
    <property type="molecule type" value="Genomic_DNA"/>
</dbReference>
<comment type="caution">
    <text evidence="2">The sequence shown here is derived from an EMBL/GenBank/DDBJ whole genome shotgun (WGS) entry which is preliminary data.</text>
</comment>
<reference evidence="2" key="1">
    <citation type="submission" date="2021-07" db="EMBL/GenBank/DDBJ databases">
        <authorList>
            <person name="Durling M."/>
        </authorList>
    </citation>
    <scope>NUCLEOTIDE SEQUENCE</scope>
</reference>
<organism evidence="2 3">
    <name type="scientific">Hymenoscyphus fraxineus</name>
    <dbReference type="NCBI Taxonomy" id="746836"/>
    <lineage>
        <taxon>Eukaryota</taxon>
        <taxon>Fungi</taxon>
        <taxon>Dikarya</taxon>
        <taxon>Ascomycota</taxon>
        <taxon>Pezizomycotina</taxon>
        <taxon>Leotiomycetes</taxon>
        <taxon>Helotiales</taxon>
        <taxon>Helotiaceae</taxon>
        <taxon>Hymenoscyphus</taxon>
    </lineage>
</organism>
<feature type="region of interest" description="Disordered" evidence="1">
    <location>
        <begin position="1"/>
        <end position="23"/>
    </location>
</feature>
<sequence>MQDTQRETTMGQKVNPGVDEWGSPTQELGGLKAEFRFLTLPLEIRMMVYRLLLVSHKPIPDSSQLGCMEYAGIYPAILRTCRQVMNEAGTMLYAENVFTLGLKTEDYPAIGVFDAWNHAFGGQASATLGAKLQDIKKIRIDFEKVAYDDFDSYSYGYIIGDAVEVLIRMPLDYLFIGLHRNCWTAGTAEALQPLTALRGITELVLEDFPEGYEQYLRWKINGDYPSNPLVITYDTLVAGAGHLDICRDDIRDAYQAMKDNDELKVELCRDKILRKIDNQIAKLVKAKKDICKDDIERS</sequence>
<evidence type="ECO:0000313" key="2">
    <source>
        <dbReference type="EMBL" id="CAG8956762.1"/>
    </source>
</evidence>
<keyword evidence="3" id="KW-1185">Reference proteome</keyword>
<dbReference type="OrthoDB" id="2951834at2759"/>
<dbReference type="PANTHER" id="PTHR42085">
    <property type="entry name" value="F-BOX DOMAIN-CONTAINING PROTEIN"/>
    <property type="match status" value="1"/>
</dbReference>
<protein>
    <submittedName>
        <fullName evidence="2">Uncharacterized protein</fullName>
    </submittedName>
</protein>
<dbReference type="PANTHER" id="PTHR42085:SF4">
    <property type="entry name" value="F-BOX DOMAIN-CONTAINING PROTEIN"/>
    <property type="match status" value="1"/>
</dbReference>
<evidence type="ECO:0000313" key="3">
    <source>
        <dbReference type="Proteomes" id="UP000696280"/>
    </source>
</evidence>
<evidence type="ECO:0000256" key="1">
    <source>
        <dbReference type="SAM" id="MobiDB-lite"/>
    </source>
</evidence>